<proteinExistence type="predicted"/>
<keyword evidence="3" id="KW-1185">Reference proteome</keyword>
<dbReference type="RefSeq" id="WP_305013679.1">
    <property type="nucleotide sequence ID" value="NZ_JAUQSX010000014.1"/>
</dbReference>
<evidence type="ECO:0000256" key="1">
    <source>
        <dbReference type="SAM" id="Phobius"/>
    </source>
</evidence>
<reference evidence="2" key="1">
    <citation type="submission" date="2023-07" db="EMBL/GenBank/DDBJ databases">
        <authorList>
            <person name="Kim M.K."/>
        </authorList>
    </citation>
    <scope>NUCLEOTIDE SEQUENCE</scope>
    <source>
        <strain evidence="2">M29</strain>
    </source>
</reference>
<name>A0ABT9AGL2_9BACT</name>
<sequence length="45" mass="4835">MTTLVASILKGVIVFGLRPLVKIGLPLVGIVYILRLVKVGQLFSV</sequence>
<gene>
    <name evidence="2" type="ORF">Q5H92_21780</name>
</gene>
<organism evidence="2 3">
    <name type="scientific">Hymenobacter mellowenesis</name>
    <dbReference type="NCBI Taxonomy" id="3063995"/>
    <lineage>
        <taxon>Bacteria</taxon>
        <taxon>Pseudomonadati</taxon>
        <taxon>Bacteroidota</taxon>
        <taxon>Cytophagia</taxon>
        <taxon>Cytophagales</taxon>
        <taxon>Hymenobacteraceae</taxon>
        <taxon>Hymenobacter</taxon>
    </lineage>
</organism>
<keyword evidence="1" id="KW-0472">Membrane</keyword>
<dbReference type="Proteomes" id="UP001167796">
    <property type="component" value="Unassembled WGS sequence"/>
</dbReference>
<protein>
    <submittedName>
        <fullName evidence="2">Uncharacterized protein</fullName>
    </submittedName>
</protein>
<accession>A0ABT9AGL2</accession>
<feature type="transmembrane region" description="Helical" evidence="1">
    <location>
        <begin position="12"/>
        <end position="34"/>
    </location>
</feature>
<comment type="caution">
    <text evidence="2">The sequence shown here is derived from an EMBL/GenBank/DDBJ whole genome shotgun (WGS) entry which is preliminary data.</text>
</comment>
<evidence type="ECO:0000313" key="3">
    <source>
        <dbReference type="Proteomes" id="UP001167796"/>
    </source>
</evidence>
<evidence type="ECO:0000313" key="2">
    <source>
        <dbReference type="EMBL" id="MDO7849010.1"/>
    </source>
</evidence>
<dbReference type="EMBL" id="JAUQSX010000014">
    <property type="protein sequence ID" value="MDO7849010.1"/>
    <property type="molecule type" value="Genomic_DNA"/>
</dbReference>
<keyword evidence="1" id="KW-1133">Transmembrane helix</keyword>
<keyword evidence="1" id="KW-0812">Transmembrane</keyword>